<protein>
    <submittedName>
        <fullName evidence="1">Uncharacterized protein</fullName>
    </submittedName>
</protein>
<dbReference type="EMBL" id="SNRW01000444">
    <property type="protein sequence ID" value="KAA6401113.1"/>
    <property type="molecule type" value="Genomic_DNA"/>
</dbReference>
<dbReference type="Proteomes" id="UP000324800">
    <property type="component" value="Unassembled WGS sequence"/>
</dbReference>
<reference evidence="1 2" key="1">
    <citation type="submission" date="2019-03" db="EMBL/GenBank/DDBJ databases">
        <title>Single cell metagenomics reveals metabolic interactions within the superorganism composed of flagellate Streblomastix strix and complex community of Bacteroidetes bacteria on its surface.</title>
        <authorList>
            <person name="Treitli S.C."/>
            <person name="Kolisko M."/>
            <person name="Husnik F."/>
            <person name="Keeling P."/>
            <person name="Hampl V."/>
        </authorList>
    </citation>
    <scope>NUCLEOTIDE SEQUENCE [LARGE SCALE GENOMIC DNA]</scope>
    <source>
        <strain evidence="1">ST1C</strain>
    </source>
</reference>
<evidence type="ECO:0000313" key="2">
    <source>
        <dbReference type="Proteomes" id="UP000324800"/>
    </source>
</evidence>
<accession>A0A5J4X294</accession>
<evidence type="ECO:0000313" key="1">
    <source>
        <dbReference type="EMBL" id="KAA6401113.1"/>
    </source>
</evidence>
<dbReference type="AlphaFoldDB" id="A0A5J4X294"/>
<name>A0A5J4X294_9EUKA</name>
<organism evidence="1 2">
    <name type="scientific">Streblomastix strix</name>
    <dbReference type="NCBI Taxonomy" id="222440"/>
    <lineage>
        <taxon>Eukaryota</taxon>
        <taxon>Metamonada</taxon>
        <taxon>Preaxostyla</taxon>
        <taxon>Oxymonadida</taxon>
        <taxon>Streblomastigidae</taxon>
        <taxon>Streblomastix</taxon>
    </lineage>
</organism>
<gene>
    <name evidence="1" type="ORF">EZS28_003362</name>
</gene>
<proteinExistence type="predicted"/>
<comment type="caution">
    <text evidence="1">The sequence shown here is derived from an EMBL/GenBank/DDBJ whole genome shotgun (WGS) entry which is preliminary data.</text>
</comment>
<sequence>MIHPGIGGALGAGAGLASSSGSTSQQKELTDPFVQASDFALNIAADGLLTEKNLKVLNFDFVAQINQLINEVNQLQSTVGSIDSDIVGVKNEIITIQQELARQQHFRGYYLLNTHIQNLLNSADGDFAFNAESGTVWMYSDEWYNSGDIVADQVTPASDAVPLVDSGAGFAGISNEYSRGDHQHRFQISSVLPSANTAEGQAGTAATYARSDHTHHVNLSYDIYLKDSGTGTACTSNIYACSQHQHPLNVDQTVANVPLVNAAAAVNDTSDYYCRNDHVHLQQLTYDGNITATKFIKTGGTNQQILLADGINESLTDFNTSVAPRAYQIDPADGIYWLCFAVLTIPNYTSNGSYGYTMDINTTYVVDLFYQIMCNLRIQNDYNRKFEVTQFGQVQTDFMICADTHETSLILRFYMKVFSDSTYILFNINLSQLSGSNVRDNFILQDNINQFNIITDTLPTGSLFTGTAIQTQFKNQGGIIKGNTQINSSTGNYSEGLRIANNNNNISAIYIGTSSINTAGSIDGQWSIFKKGNGTLNIERTADQNVANGGLSISVDGNSLSFNGSVIAGSGATNGATNGSVNYSAGNPILWGVNSTGTEGGFYSDGPKVYWRVKQITLGSVPR</sequence>